<keyword evidence="2" id="KW-0732">Signal</keyword>
<evidence type="ECO:0000313" key="4">
    <source>
        <dbReference type="Proteomes" id="UP000229366"/>
    </source>
</evidence>
<proteinExistence type="predicted"/>
<accession>A0A2M8VYQ4</accession>
<name>A0A2M8VYQ4_9BURK</name>
<evidence type="ECO:0000256" key="2">
    <source>
        <dbReference type="SAM" id="SignalP"/>
    </source>
</evidence>
<feature type="compositionally biased region" description="Basic residues" evidence="1">
    <location>
        <begin position="69"/>
        <end position="93"/>
    </location>
</feature>
<feature type="chain" id="PRO_5014753979" description="Protein tyrosine phosphatase" evidence="2">
    <location>
        <begin position="28"/>
        <end position="103"/>
    </location>
</feature>
<evidence type="ECO:0000313" key="3">
    <source>
        <dbReference type="EMBL" id="PJI82975.1"/>
    </source>
</evidence>
<dbReference type="EMBL" id="PGTX01000001">
    <property type="protein sequence ID" value="PJI82975.1"/>
    <property type="molecule type" value="Genomic_DNA"/>
</dbReference>
<reference evidence="3 4" key="1">
    <citation type="submission" date="2017-11" db="EMBL/GenBank/DDBJ databases">
        <title>Genomic Encyclopedia of Type Strains, Phase III (KMG-III): the genomes of soil and plant-associated and newly described type strains.</title>
        <authorList>
            <person name="Whitman W."/>
        </authorList>
    </citation>
    <scope>NUCLEOTIDE SEQUENCE [LARGE SCALE GENOMIC DNA]</scope>
    <source>
        <strain evidence="3 4">UB-Domo-W1</strain>
    </source>
</reference>
<sequence>MKSSLSKLSLAALISASIGLTPLMAVAADAAPINSPVAPSVAPEPTSTVKPDQAAKKKAQKDTKAQKQTAKKAQKKANKQAKKSTKKNAKKKTQPALGSAAVQ</sequence>
<dbReference type="Proteomes" id="UP000229366">
    <property type="component" value="Unassembled WGS sequence"/>
</dbReference>
<keyword evidence="4" id="KW-1185">Reference proteome</keyword>
<comment type="caution">
    <text evidence="3">The sequence shown here is derived from an EMBL/GenBank/DDBJ whole genome shotgun (WGS) entry which is preliminary data.</text>
</comment>
<protein>
    <recommendedName>
        <fullName evidence="5">Protein tyrosine phosphatase</fullName>
    </recommendedName>
</protein>
<organism evidence="3 4">
    <name type="scientific">Polynucleobacter brandtiae</name>
    <dbReference type="NCBI Taxonomy" id="1938816"/>
    <lineage>
        <taxon>Bacteria</taxon>
        <taxon>Pseudomonadati</taxon>
        <taxon>Pseudomonadota</taxon>
        <taxon>Betaproteobacteria</taxon>
        <taxon>Burkholderiales</taxon>
        <taxon>Burkholderiaceae</taxon>
        <taxon>Polynucleobacter</taxon>
    </lineage>
</organism>
<dbReference type="AlphaFoldDB" id="A0A2M8VYQ4"/>
<evidence type="ECO:0008006" key="5">
    <source>
        <dbReference type="Google" id="ProtNLM"/>
    </source>
</evidence>
<evidence type="ECO:0000256" key="1">
    <source>
        <dbReference type="SAM" id="MobiDB-lite"/>
    </source>
</evidence>
<feature type="signal peptide" evidence="2">
    <location>
        <begin position="1"/>
        <end position="27"/>
    </location>
</feature>
<dbReference type="RefSeq" id="WP_100378722.1">
    <property type="nucleotide sequence ID" value="NZ_CBCSBW010000001.1"/>
</dbReference>
<gene>
    <name evidence="3" type="ORF">B0G85_0365</name>
</gene>
<feature type="region of interest" description="Disordered" evidence="1">
    <location>
        <begin position="34"/>
        <end position="103"/>
    </location>
</feature>